<evidence type="ECO:0000313" key="6">
    <source>
        <dbReference type="Proteomes" id="UP000277580"/>
    </source>
</evidence>
<evidence type="ECO:0000256" key="2">
    <source>
        <dbReference type="ARBA" id="ARBA00023043"/>
    </source>
</evidence>
<dbReference type="AlphaFoldDB" id="A0A3N4KAD0"/>
<dbReference type="PROSITE" id="PS50088">
    <property type="entry name" value="ANK_REPEAT"/>
    <property type="match status" value="2"/>
</dbReference>
<sequence length="164" mass="17567">MSTRGAENINTQGGKHGFALHAAATPRYSKELVKYLLDEGADVNATGGRDGSALQAAARKGNKECVEILLANGANANTQGGKYGSALKAASSKQYHEIVRILIDHGAYDMPETETEGSSLDTLSVQDVGTEANPIQQAVDTECEQAEQQNLSPTPRRVKRDWRP</sequence>
<dbReference type="SMART" id="SM00248">
    <property type="entry name" value="ANK"/>
    <property type="match status" value="3"/>
</dbReference>
<protein>
    <submittedName>
        <fullName evidence="5">Ankyrin</fullName>
    </submittedName>
</protein>
<dbReference type="STRING" id="1392247.A0A3N4KAD0"/>
<keyword evidence="1" id="KW-0677">Repeat</keyword>
<evidence type="ECO:0000256" key="3">
    <source>
        <dbReference type="PROSITE-ProRule" id="PRU00023"/>
    </source>
</evidence>
<organism evidence="5 6">
    <name type="scientific">Morchella conica CCBAS932</name>
    <dbReference type="NCBI Taxonomy" id="1392247"/>
    <lineage>
        <taxon>Eukaryota</taxon>
        <taxon>Fungi</taxon>
        <taxon>Dikarya</taxon>
        <taxon>Ascomycota</taxon>
        <taxon>Pezizomycotina</taxon>
        <taxon>Pezizomycetes</taxon>
        <taxon>Pezizales</taxon>
        <taxon>Morchellaceae</taxon>
        <taxon>Morchella</taxon>
    </lineage>
</organism>
<dbReference type="EMBL" id="ML119360">
    <property type="protein sequence ID" value="RPB06428.1"/>
    <property type="molecule type" value="Genomic_DNA"/>
</dbReference>
<dbReference type="SUPFAM" id="SSF48403">
    <property type="entry name" value="Ankyrin repeat"/>
    <property type="match status" value="1"/>
</dbReference>
<dbReference type="PROSITE" id="PS50297">
    <property type="entry name" value="ANK_REP_REGION"/>
    <property type="match status" value="2"/>
</dbReference>
<reference evidence="5 6" key="1">
    <citation type="journal article" date="2018" name="Nat. Ecol. Evol.">
        <title>Pezizomycetes genomes reveal the molecular basis of ectomycorrhizal truffle lifestyle.</title>
        <authorList>
            <person name="Murat C."/>
            <person name="Payen T."/>
            <person name="Noel B."/>
            <person name="Kuo A."/>
            <person name="Morin E."/>
            <person name="Chen J."/>
            <person name="Kohler A."/>
            <person name="Krizsan K."/>
            <person name="Balestrini R."/>
            <person name="Da Silva C."/>
            <person name="Montanini B."/>
            <person name="Hainaut M."/>
            <person name="Levati E."/>
            <person name="Barry K.W."/>
            <person name="Belfiori B."/>
            <person name="Cichocki N."/>
            <person name="Clum A."/>
            <person name="Dockter R.B."/>
            <person name="Fauchery L."/>
            <person name="Guy J."/>
            <person name="Iotti M."/>
            <person name="Le Tacon F."/>
            <person name="Lindquist E.A."/>
            <person name="Lipzen A."/>
            <person name="Malagnac F."/>
            <person name="Mello A."/>
            <person name="Molinier V."/>
            <person name="Miyauchi S."/>
            <person name="Poulain J."/>
            <person name="Riccioni C."/>
            <person name="Rubini A."/>
            <person name="Sitrit Y."/>
            <person name="Splivallo R."/>
            <person name="Traeger S."/>
            <person name="Wang M."/>
            <person name="Zifcakova L."/>
            <person name="Wipf D."/>
            <person name="Zambonelli A."/>
            <person name="Paolocci F."/>
            <person name="Nowrousian M."/>
            <person name="Ottonello S."/>
            <person name="Baldrian P."/>
            <person name="Spatafora J.W."/>
            <person name="Henrissat B."/>
            <person name="Nagy L.G."/>
            <person name="Aury J.M."/>
            <person name="Wincker P."/>
            <person name="Grigoriev I.V."/>
            <person name="Bonfante P."/>
            <person name="Martin F.M."/>
        </authorList>
    </citation>
    <scope>NUCLEOTIDE SEQUENCE [LARGE SCALE GENOMIC DNA]</scope>
    <source>
        <strain evidence="5 6">CCBAS932</strain>
    </source>
</reference>
<feature type="repeat" description="ANK" evidence="3">
    <location>
        <begin position="49"/>
        <end position="81"/>
    </location>
</feature>
<keyword evidence="6" id="KW-1185">Reference proteome</keyword>
<accession>A0A3N4KAD0</accession>
<dbReference type="Gene3D" id="1.25.40.20">
    <property type="entry name" value="Ankyrin repeat-containing domain"/>
    <property type="match status" value="1"/>
</dbReference>
<feature type="compositionally biased region" description="Polar residues" evidence="4">
    <location>
        <begin position="116"/>
        <end position="139"/>
    </location>
</feature>
<feature type="region of interest" description="Disordered" evidence="4">
    <location>
        <begin position="112"/>
        <end position="164"/>
    </location>
</feature>
<dbReference type="InterPro" id="IPR036770">
    <property type="entry name" value="Ankyrin_rpt-contain_sf"/>
</dbReference>
<keyword evidence="2 3" id="KW-0040">ANK repeat</keyword>
<dbReference type="InParanoid" id="A0A3N4KAD0"/>
<name>A0A3N4KAD0_9PEZI</name>
<dbReference type="GO" id="GO:0004842">
    <property type="term" value="F:ubiquitin-protein transferase activity"/>
    <property type="evidence" value="ECO:0007669"/>
    <property type="project" value="TreeGrafter"/>
</dbReference>
<evidence type="ECO:0000256" key="4">
    <source>
        <dbReference type="SAM" id="MobiDB-lite"/>
    </source>
</evidence>
<dbReference type="Proteomes" id="UP000277580">
    <property type="component" value="Unassembled WGS sequence"/>
</dbReference>
<gene>
    <name evidence="5" type="ORF">P167DRAFT_610091</name>
</gene>
<evidence type="ECO:0000313" key="5">
    <source>
        <dbReference type="EMBL" id="RPB06428.1"/>
    </source>
</evidence>
<dbReference type="PANTHER" id="PTHR24171">
    <property type="entry name" value="ANKYRIN REPEAT DOMAIN-CONTAINING PROTEIN 39-RELATED"/>
    <property type="match status" value="1"/>
</dbReference>
<dbReference type="InterPro" id="IPR002110">
    <property type="entry name" value="Ankyrin_rpt"/>
</dbReference>
<evidence type="ECO:0000256" key="1">
    <source>
        <dbReference type="ARBA" id="ARBA00022737"/>
    </source>
</evidence>
<dbReference type="Pfam" id="PF12796">
    <property type="entry name" value="Ank_2"/>
    <property type="match status" value="1"/>
</dbReference>
<feature type="repeat" description="ANK" evidence="3">
    <location>
        <begin position="15"/>
        <end position="48"/>
    </location>
</feature>
<dbReference type="PANTHER" id="PTHR24171:SF8">
    <property type="entry name" value="BRCA1-ASSOCIATED RING DOMAIN PROTEIN 1"/>
    <property type="match status" value="1"/>
</dbReference>
<dbReference type="GO" id="GO:0085020">
    <property type="term" value="P:protein K6-linked ubiquitination"/>
    <property type="evidence" value="ECO:0007669"/>
    <property type="project" value="TreeGrafter"/>
</dbReference>
<proteinExistence type="predicted"/>
<dbReference type="OrthoDB" id="539213at2759"/>